<keyword evidence="5" id="KW-1185">Reference proteome</keyword>
<dbReference type="EMBL" id="QSFD01000002">
    <property type="protein sequence ID" value="RHA20079.1"/>
    <property type="molecule type" value="Genomic_DNA"/>
</dbReference>
<comment type="caution">
    <text evidence="3">The sequence shown here is derived from an EMBL/GenBank/DDBJ whole genome shotgun (WGS) entry which is preliminary data.</text>
</comment>
<keyword evidence="1" id="KW-0472">Membrane</keyword>
<dbReference type="AlphaFoldDB" id="A0A413S681"/>
<reference evidence="4 5" key="1">
    <citation type="submission" date="2018-08" db="EMBL/GenBank/DDBJ databases">
        <title>A genome reference for cultivated species of the human gut microbiota.</title>
        <authorList>
            <person name="Zou Y."/>
            <person name="Xue W."/>
            <person name="Luo G."/>
        </authorList>
    </citation>
    <scope>NUCLEOTIDE SEQUENCE [LARGE SCALE GENOMIC DNA]</scope>
    <source>
        <strain evidence="3 4">AM43-2</strain>
        <strain evidence="2 5">AM44-11BH</strain>
    </source>
</reference>
<gene>
    <name evidence="3" type="ORF">DW929_00775</name>
    <name evidence="2" type="ORF">DW944_02765</name>
</gene>
<evidence type="ECO:0000313" key="4">
    <source>
        <dbReference type="Proteomes" id="UP000284598"/>
    </source>
</evidence>
<keyword evidence="1" id="KW-1133">Transmembrane helix</keyword>
<evidence type="ECO:0000313" key="5">
    <source>
        <dbReference type="Proteomes" id="UP000284779"/>
    </source>
</evidence>
<evidence type="ECO:0000313" key="3">
    <source>
        <dbReference type="EMBL" id="RHA57398.1"/>
    </source>
</evidence>
<dbReference type="Pfam" id="PF03419">
    <property type="entry name" value="Peptidase_U4"/>
    <property type="match status" value="1"/>
</dbReference>
<feature type="transmembrane region" description="Helical" evidence="1">
    <location>
        <begin position="140"/>
        <end position="156"/>
    </location>
</feature>
<dbReference type="GO" id="GO:0030436">
    <property type="term" value="P:asexual sporulation"/>
    <property type="evidence" value="ECO:0007669"/>
    <property type="project" value="InterPro"/>
</dbReference>
<feature type="transmembrane region" description="Helical" evidence="1">
    <location>
        <begin position="80"/>
        <end position="99"/>
    </location>
</feature>
<dbReference type="GO" id="GO:0004190">
    <property type="term" value="F:aspartic-type endopeptidase activity"/>
    <property type="evidence" value="ECO:0007669"/>
    <property type="project" value="InterPro"/>
</dbReference>
<dbReference type="RefSeq" id="WP_117969597.1">
    <property type="nucleotide sequence ID" value="NZ_QSFD01000002.1"/>
</dbReference>
<feature type="transmembrane region" description="Helical" evidence="1">
    <location>
        <begin position="35"/>
        <end position="54"/>
    </location>
</feature>
<dbReference type="InterPro" id="IPR005081">
    <property type="entry name" value="SpoIIGA"/>
</dbReference>
<organism evidence="3 4">
    <name type="scientific">Eubacterium ventriosum</name>
    <dbReference type="NCBI Taxonomy" id="39496"/>
    <lineage>
        <taxon>Bacteria</taxon>
        <taxon>Bacillati</taxon>
        <taxon>Bacillota</taxon>
        <taxon>Clostridia</taxon>
        <taxon>Eubacteriales</taxon>
        <taxon>Eubacteriaceae</taxon>
        <taxon>Eubacterium</taxon>
    </lineage>
</organism>
<accession>A0A413S681</accession>
<evidence type="ECO:0000313" key="2">
    <source>
        <dbReference type="EMBL" id="RHA20079.1"/>
    </source>
</evidence>
<proteinExistence type="predicted"/>
<dbReference type="Proteomes" id="UP000284598">
    <property type="component" value="Unassembled WGS sequence"/>
</dbReference>
<feature type="transmembrane region" description="Helical" evidence="1">
    <location>
        <begin position="111"/>
        <end position="128"/>
    </location>
</feature>
<protein>
    <recommendedName>
        <fullName evidence="6">Sporulation sigma-E factor-processing peptidase</fullName>
    </recommendedName>
</protein>
<dbReference type="GO" id="GO:0006508">
    <property type="term" value="P:proteolysis"/>
    <property type="evidence" value="ECO:0007669"/>
    <property type="project" value="InterPro"/>
</dbReference>
<evidence type="ECO:0000256" key="1">
    <source>
        <dbReference type="SAM" id="Phobius"/>
    </source>
</evidence>
<sequence length="276" mass="31041">MEQDIYLDVYFSFNFLMDFFVLFLTGIIIKNNKKIYRTIVSAIIGATYATIVMITEGMEIYQKSIGIFQKGIGEDLTKPLKIVLTYVVIVYVMELIAYGKYNAVTMTRNMIIIYIITFILSGAVNAYYCENRVDGINVTKTILLVFFIEIFLVVLVKRSQKDVSITSLYQVTLLVDGNRINVIGLADTGNSLTEPITGKPVSVIQAEELKKIPDKILLIPYNSVGKERGLMRAFVADNMIVNGRTVEKPIIGIHKGSFGGNNRYQLILHPKILKGE</sequence>
<feature type="transmembrane region" description="Helical" evidence="1">
    <location>
        <begin position="6"/>
        <end position="28"/>
    </location>
</feature>
<dbReference type="Proteomes" id="UP000284779">
    <property type="component" value="Unassembled WGS sequence"/>
</dbReference>
<evidence type="ECO:0008006" key="6">
    <source>
        <dbReference type="Google" id="ProtNLM"/>
    </source>
</evidence>
<keyword evidence="1" id="KW-0812">Transmembrane</keyword>
<dbReference type="EMBL" id="QSFO01000001">
    <property type="protein sequence ID" value="RHA57398.1"/>
    <property type="molecule type" value="Genomic_DNA"/>
</dbReference>
<name>A0A413S681_9FIRM</name>